<evidence type="ECO:0000313" key="4">
    <source>
        <dbReference type="Proteomes" id="UP000020773"/>
    </source>
</evidence>
<organism evidence="1 4">
    <name type="scientific">Bacteroides fragilis str. 3998T(B)3</name>
    <dbReference type="NCBI Taxonomy" id="1339316"/>
    <lineage>
        <taxon>Bacteria</taxon>
        <taxon>Pseudomonadati</taxon>
        <taxon>Bacteroidota</taxon>
        <taxon>Bacteroidia</taxon>
        <taxon>Bacteroidales</taxon>
        <taxon>Bacteroidaceae</taxon>
        <taxon>Bacteroides</taxon>
    </lineage>
</organism>
<evidence type="ECO:0000313" key="3">
    <source>
        <dbReference type="EMBL" id="EXY93144.1"/>
    </source>
</evidence>
<evidence type="ECO:0000313" key="2">
    <source>
        <dbReference type="EMBL" id="EXY93015.1"/>
    </source>
</evidence>
<comment type="caution">
    <text evidence="1">The sequence shown here is derived from an EMBL/GenBank/DDBJ whole genome shotgun (WGS) entry which is preliminary data.</text>
</comment>
<dbReference type="Pfam" id="PF10758">
    <property type="entry name" value="DUF2586"/>
    <property type="match status" value="1"/>
</dbReference>
<protein>
    <recommendedName>
        <fullName evidence="5">DUF2586 family protein</fullName>
    </recommendedName>
</protein>
<evidence type="ECO:0000313" key="1">
    <source>
        <dbReference type="EMBL" id="EXY92919.1"/>
    </source>
</evidence>
<gene>
    <name evidence="3" type="ORF">M125_0165</name>
    <name evidence="2" type="ORF">M125_0257</name>
    <name evidence="1" type="ORF">M125_0344</name>
</gene>
<dbReference type="PATRIC" id="fig|1339316.3.peg.167"/>
<evidence type="ECO:0008006" key="5">
    <source>
        <dbReference type="Google" id="ProtNLM"/>
    </source>
</evidence>
<dbReference type="Proteomes" id="UP000020773">
    <property type="component" value="Unassembled WGS sequence"/>
</dbReference>
<dbReference type="AlphaFoldDB" id="A0A015U7W7"/>
<dbReference type="EMBL" id="JGDB01000009">
    <property type="protein sequence ID" value="EXY92919.1"/>
    <property type="molecule type" value="Genomic_DNA"/>
</dbReference>
<name>A0A015U7W7_BACFG</name>
<dbReference type="InterPro" id="IPR019694">
    <property type="entry name" value="Phage_HP1_Orf23"/>
</dbReference>
<dbReference type="RefSeq" id="WP_032596556.1">
    <property type="nucleotide sequence ID" value="NZ_JGDB01000006.1"/>
</dbReference>
<proteinExistence type="predicted"/>
<accession>A0A015U7W7</accession>
<dbReference type="EMBL" id="JGDB01000008">
    <property type="protein sequence ID" value="EXY93015.1"/>
    <property type="molecule type" value="Genomic_DNA"/>
</dbReference>
<dbReference type="EMBL" id="JGDB01000006">
    <property type="protein sequence ID" value="EXY93144.1"/>
    <property type="molecule type" value="Genomic_DNA"/>
</dbReference>
<reference evidence="1 4" key="1">
    <citation type="submission" date="2014-02" db="EMBL/GenBank/DDBJ databases">
        <authorList>
            <person name="Sears C."/>
            <person name="Carroll K."/>
            <person name="Sack B.R."/>
            <person name="Qadri F."/>
            <person name="Myers L.L."/>
            <person name="Chung G.-T."/>
            <person name="Escheverria P."/>
            <person name="Fraser C.M."/>
            <person name="Sadzewicz L."/>
            <person name="Shefchek K.A."/>
            <person name="Tallon L."/>
            <person name="Das S.P."/>
            <person name="Daugherty S."/>
            <person name="Mongodin E.F."/>
        </authorList>
    </citation>
    <scope>NUCLEOTIDE SEQUENCE [LARGE SCALE GENOMIC DNA]</scope>
    <source>
        <strain evidence="1">3998T</strain>
        <strain evidence="4">3998T(B)3</strain>
    </source>
</reference>
<sequence length="393" mass="41862">MSLPNVNIVIGNGNMGQIALSDDGVAGLVLTGTAVSKKLDLNKVYVLSGTTDLKKLGIEQDTNPLLHKELTAFYATAGEGAELHLIVVSEATTLTQMCATAEDSPLKKLVGSAAGRIRLVGINRNPPAEYSPTVENGLDTDVQTAIQAAQNVAESFLSQLAPFRLFLPAIGWNGDTSGLYQPRQGSYNRVAVVLASDGKFGSSKLYSAAIGQVLGRAAKISVHQNLGRVRSGAIAGDGFLTDGKTPREHYGHWPQLDDAGYIFYRSFVGKNGYYLNGDAMATAVSDDYCFLSSGRVIDKAMVIAYQTYIDDILDNIQVDAKDGTISTPVCKGYEANIIRAVNTGMAGEISSFSAYINPKQNVLANGRMDITCTIVPLATLREITVNLSLKNPA</sequence>